<name>A0A395RS42_FUSSP</name>
<keyword evidence="2" id="KW-1185">Reference proteome</keyword>
<protein>
    <submittedName>
        <fullName evidence="1">Uncharacterized protein</fullName>
    </submittedName>
</protein>
<sequence length="69" mass="7508">MCSNSDCTYQATCTTSAQKSVGESWAKTTVTAELKRKNTGGKKEFKDCWDATEEIINQCVIGSHQLSGT</sequence>
<organism evidence="1 2">
    <name type="scientific">Fusarium sporotrichioides</name>
    <dbReference type="NCBI Taxonomy" id="5514"/>
    <lineage>
        <taxon>Eukaryota</taxon>
        <taxon>Fungi</taxon>
        <taxon>Dikarya</taxon>
        <taxon>Ascomycota</taxon>
        <taxon>Pezizomycotina</taxon>
        <taxon>Sordariomycetes</taxon>
        <taxon>Hypocreomycetidae</taxon>
        <taxon>Hypocreales</taxon>
        <taxon>Nectriaceae</taxon>
        <taxon>Fusarium</taxon>
    </lineage>
</organism>
<comment type="caution">
    <text evidence="1">The sequence shown here is derived from an EMBL/GenBank/DDBJ whole genome shotgun (WGS) entry which is preliminary data.</text>
</comment>
<proteinExistence type="predicted"/>
<gene>
    <name evidence="1" type="ORF">FSPOR_8929</name>
</gene>
<dbReference type="AlphaFoldDB" id="A0A395RS42"/>
<reference evidence="1 2" key="1">
    <citation type="journal article" date="2018" name="PLoS Pathog.">
        <title>Evolution of structural diversity of trichothecenes, a family of toxins produced by plant pathogenic and entomopathogenic fungi.</title>
        <authorList>
            <person name="Proctor R.H."/>
            <person name="McCormick S.P."/>
            <person name="Kim H.S."/>
            <person name="Cardoza R.E."/>
            <person name="Stanley A.M."/>
            <person name="Lindo L."/>
            <person name="Kelly A."/>
            <person name="Brown D.W."/>
            <person name="Lee T."/>
            <person name="Vaughan M.M."/>
            <person name="Alexander N.J."/>
            <person name="Busman M."/>
            <person name="Gutierrez S."/>
        </authorList>
    </citation>
    <scope>NUCLEOTIDE SEQUENCE [LARGE SCALE GENOMIC DNA]</scope>
    <source>
        <strain evidence="1 2">NRRL 3299</strain>
    </source>
</reference>
<dbReference type="EMBL" id="PXOF01000138">
    <property type="protein sequence ID" value="RGP62945.1"/>
    <property type="molecule type" value="Genomic_DNA"/>
</dbReference>
<accession>A0A395RS42</accession>
<dbReference type="Proteomes" id="UP000266152">
    <property type="component" value="Unassembled WGS sequence"/>
</dbReference>
<evidence type="ECO:0000313" key="1">
    <source>
        <dbReference type="EMBL" id="RGP62945.1"/>
    </source>
</evidence>
<evidence type="ECO:0000313" key="2">
    <source>
        <dbReference type="Proteomes" id="UP000266152"/>
    </source>
</evidence>